<dbReference type="PROSITE" id="PS00092">
    <property type="entry name" value="N6_MTASE"/>
    <property type="match status" value="1"/>
</dbReference>
<dbReference type="EMBL" id="CP061799">
    <property type="protein sequence ID" value="QTA79687.1"/>
    <property type="molecule type" value="Genomic_DNA"/>
</dbReference>
<feature type="domain" description="Type II methyltransferase M.TaqI-like" evidence="10">
    <location>
        <begin position="598"/>
        <end position="757"/>
    </location>
</feature>
<dbReference type="PANTHER" id="PTHR33841:SF5">
    <property type="entry name" value="DNA METHYLASE (MODIFICATION METHYLASE) (METHYLTRANSFERASE)-RELATED"/>
    <property type="match status" value="1"/>
</dbReference>
<protein>
    <recommendedName>
        <fullName evidence="2">site-specific DNA-methyltransferase (adenine-specific)</fullName>
        <ecNumber evidence="2">2.1.1.72</ecNumber>
    </recommendedName>
</protein>
<keyword evidence="5" id="KW-0949">S-adenosyl-L-methionine</keyword>
<evidence type="ECO:0000313" key="12">
    <source>
        <dbReference type="EMBL" id="QTA79687.1"/>
    </source>
</evidence>
<dbReference type="GO" id="GO:0009307">
    <property type="term" value="P:DNA restriction-modification system"/>
    <property type="evidence" value="ECO:0007669"/>
    <property type="project" value="UniProtKB-KW"/>
</dbReference>
<dbReference type="Pfam" id="PF07669">
    <property type="entry name" value="Eco57I"/>
    <property type="match status" value="1"/>
</dbReference>
<evidence type="ECO:0000256" key="2">
    <source>
        <dbReference type="ARBA" id="ARBA00011900"/>
    </source>
</evidence>
<reference evidence="12" key="1">
    <citation type="journal article" date="2021" name="Microb. Physiol.">
        <title>Proteogenomic Insights into the Physiology of Marine, Sulfate-Reducing, Filamentous Desulfonema limicola and Desulfonema magnum.</title>
        <authorList>
            <person name="Schnaars V."/>
            <person name="Wohlbrand L."/>
            <person name="Scheve S."/>
            <person name="Hinrichs C."/>
            <person name="Reinhardt R."/>
            <person name="Rabus R."/>
        </authorList>
    </citation>
    <scope>NUCLEOTIDE SEQUENCE</scope>
    <source>
        <strain evidence="12">5ac10</strain>
    </source>
</reference>
<dbReference type="InterPro" id="IPR011639">
    <property type="entry name" value="MethylTrfase_TaqI-like_dom"/>
</dbReference>
<organism evidence="12 13">
    <name type="scientific">Desulfonema limicola</name>
    <dbReference type="NCBI Taxonomy" id="45656"/>
    <lineage>
        <taxon>Bacteria</taxon>
        <taxon>Pseudomonadati</taxon>
        <taxon>Thermodesulfobacteriota</taxon>
        <taxon>Desulfobacteria</taxon>
        <taxon>Desulfobacterales</taxon>
        <taxon>Desulfococcaceae</taxon>
        <taxon>Desulfonema</taxon>
    </lineage>
</organism>
<dbReference type="GO" id="GO:0003677">
    <property type="term" value="F:DNA binding"/>
    <property type="evidence" value="ECO:0007669"/>
    <property type="project" value="UniProtKB-KW"/>
</dbReference>
<dbReference type="Gene3D" id="3.40.50.150">
    <property type="entry name" value="Vaccinia Virus protein VP39"/>
    <property type="match status" value="1"/>
</dbReference>
<sequence>MANIFTDSFFSKQMKKLRAELGLDDAKISEYKKIVQRRIEYVNDFDPEEGGEEKDWPGFEKHVFRDLLGYRIKDDFPYDYNVLRQKKIKKAGSGGGTGKADCTLGFYPGKNKNDDLVVVEFKAPDTKDLGDASDQLWNYMINHDLCKWGIVTNFNEIILFHRNLSKDKNQKFYFVVPDEIKDKKLSLSDDKELIKFLAVFRKDRMLDKGKSVTETMLELQGVEEKKIEKEFYAKYYKLRLDLFNEIAKHNPQYNKKREELVAVTQKILDRLIFIWFCEDSREELLPRDILQRMITGIMSKSSDLRSNSDVWDEIKRLFKAIDSGNGFNIAAGYNGELFKPDSRIDNLVIPNEIFEKQIKPIGEEYDFGHENELSVNILGHIFEQSITDLEELKQGEPADKKTGKRKREGVYYTPEYITRYIVNQALGGWLAERRKELGGDDLPELTEDVKKKNPKKKPGVKKPRFTKNVLKELKKAVENDELITKLGLMKSSFKDEAELRQVLSIIPEAEEYTEIIIEKAMPHDKDLESWYVLEKFWRNYRDVLKSVKVLDPACGSGAFLIQAFDYLHKEGLKVNKKMEALGLGHENLFDLDKEILENNLYGVDINDESVEITKLSLWLKTASKNKKLNNLFNNIKCGNSLIDDPEIAGKKAFKWEKEFPDIMKNGGFDVVVGNPPYVQSHSITENHKDFYYQHYETAEYQINTYGLFMEKSLKILNKNGKYGLIIPNYWLATHYDEKLRRFIFISNTGIEVVNTFNVFENVTVDTLILSGSKGRTDNQKNTCIRSIDSNLSTIKERLLAIQDKNWHFEKTLTFDKHDEIKISFDIQFSLKGEKSLGDYFEFKQGMKPYEKGKGTPLQTREMMENKIYDASCQIDETYEPLLKARNIKRYALLWANDWIKYGSNLAAPRTKSIFQGKRILVSRIISGEKIDGTLLTETYINNTDLINILPKNQACNIKAFLAILLSKLCASYLKKQNVNLTRKAFPKINVETLKKFPVPEISNEKFINLEEKADTMLNLNKQLAEQKQALSDYLTASLGIAKLTQKLQTPENLNFEALIKELKKKKVSTDNSTVFESIKQYHEKITALKSQIDQTDREIDKMVYELYGLTEDEIRIVEGACS</sequence>
<evidence type="ECO:0000256" key="3">
    <source>
        <dbReference type="ARBA" id="ARBA00022603"/>
    </source>
</evidence>
<name>A0A975B6H3_9BACT</name>
<feature type="compositionally biased region" description="Basic residues" evidence="9">
    <location>
        <begin position="452"/>
        <end position="461"/>
    </location>
</feature>
<dbReference type="GO" id="GO:0032259">
    <property type="term" value="P:methylation"/>
    <property type="evidence" value="ECO:0007669"/>
    <property type="project" value="UniProtKB-KW"/>
</dbReference>
<feature type="domain" description="TaqI-like C-terminal specificity" evidence="11">
    <location>
        <begin position="880"/>
        <end position="998"/>
    </location>
</feature>
<evidence type="ECO:0000256" key="7">
    <source>
        <dbReference type="ARBA" id="ARBA00023125"/>
    </source>
</evidence>
<keyword evidence="6" id="KW-0680">Restriction system</keyword>
<dbReference type="PANTHER" id="PTHR33841">
    <property type="entry name" value="DNA METHYLTRANSFERASE YEEA-RELATED"/>
    <property type="match status" value="1"/>
</dbReference>
<evidence type="ECO:0000256" key="4">
    <source>
        <dbReference type="ARBA" id="ARBA00022679"/>
    </source>
</evidence>
<accession>A0A975B6H3</accession>
<dbReference type="Pfam" id="PF12950">
    <property type="entry name" value="TaqI_C"/>
    <property type="match status" value="1"/>
</dbReference>
<dbReference type="InterPro" id="IPR025931">
    <property type="entry name" value="TaqI_C"/>
</dbReference>
<dbReference type="RefSeq" id="WP_207691411.1">
    <property type="nucleotide sequence ID" value="NZ_CP061799.1"/>
</dbReference>
<evidence type="ECO:0000259" key="10">
    <source>
        <dbReference type="Pfam" id="PF07669"/>
    </source>
</evidence>
<evidence type="ECO:0000259" key="11">
    <source>
        <dbReference type="Pfam" id="PF12950"/>
    </source>
</evidence>
<dbReference type="Proteomes" id="UP000663720">
    <property type="component" value="Chromosome"/>
</dbReference>
<keyword evidence="7" id="KW-0238">DNA-binding</keyword>
<gene>
    <name evidence="12" type="ORF">dnl_19630</name>
</gene>
<keyword evidence="4" id="KW-0808">Transferase</keyword>
<evidence type="ECO:0000256" key="9">
    <source>
        <dbReference type="SAM" id="MobiDB-lite"/>
    </source>
</evidence>
<dbReference type="REBASE" id="490095">
    <property type="entry name" value="Dli5ac10ORF19630P"/>
</dbReference>
<evidence type="ECO:0000256" key="1">
    <source>
        <dbReference type="ARBA" id="ARBA00006594"/>
    </source>
</evidence>
<dbReference type="PRINTS" id="PR00507">
    <property type="entry name" value="N12N6MTFRASE"/>
</dbReference>
<feature type="region of interest" description="Disordered" evidence="9">
    <location>
        <begin position="441"/>
        <end position="461"/>
    </location>
</feature>
<dbReference type="KEGG" id="dli:dnl_19630"/>
<dbReference type="AlphaFoldDB" id="A0A975B6H3"/>
<dbReference type="SUPFAM" id="SSF116734">
    <property type="entry name" value="DNA methylase specificity domain"/>
    <property type="match status" value="1"/>
</dbReference>
<keyword evidence="3 12" id="KW-0489">Methyltransferase</keyword>
<evidence type="ECO:0000313" key="13">
    <source>
        <dbReference type="Proteomes" id="UP000663720"/>
    </source>
</evidence>
<comment type="catalytic activity">
    <reaction evidence="8">
        <text>a 2'-deoxyadenosine in DNA + S-adenosyl-L-methionine = an N(6)-methyl-2'-deoxyadenosine in DNA + S-adenosyl-L-homocysteine + H(+)</text>
        <dbReference type="Rhea" id="RHEA:15197"/>
        <dbReference type="Rhea" id="RHEA-COMP:12418"/>
        <dbReference type="Rhea" id="RHEA-COMP:12419"/>
        <dbReference type="ChEBI" id="CHEBI:15378"/>
        <dbReference type="ChEBI" id="CHEBI:57856"/>
        <dbReference type="ChEBI" id="CHEBI:59789"/>
        <dbReference type="ChEBI" id="CHEBI:90615"/>
        <dbReference type="ChEBI" id="CHEBI:90616"/>
        <dbReference type="EC" id="2.1.1.72"/>
    </reaction>
</comment>
<dbReference type="InterPro" id="IPR029063">
    <property type="entry name" value="SAM-dependent_MTases_sf"/>
</dbReference>
<comment type="similarity">
    <text evidence="1">Belongs to the N(4)/N(6)-methyltransferase family.</text>
</comment>
<evidence type="ECO:0000256" key="5">
    <source>
        <dbReference type="ARBA" id="ARBA00022691"/>
    </source>
</evidence>
<evidence type="ECO:0000256" key="6">
    <source>
        <dbReference type="ARBA" id="ARBA00022747"/>
    </source>
</evidence>
<dbReference type="InterPro" id="IPR023135">
    <property type="entry name" value="N6_DNA_MeTrfase_TaqI_C"/>
</dbReference>
<dbReference type="InterPro" id="IPR002052">
    <property type="entry name" value="DNA_methylase_N6_adenine_CS"/>
</dbReference>
<proteinExistence type="inferred from homology"/>
<keyword evidence="13" id="KW-1185">Reference proteome</keyword>
<evidence type="ECO:0000256" key="8">
    <source>
        <dbReference type="ARBA" id="ARBA00047942"/>
    </source>
</evidence>
<dbReference type="Gene3D" id="3.90.220.10">
    <property type="entry name" value="Adenine-n6-DNA-methyltransferase Taqi, Chain A, domain 2"/>
    <property type="match status" value="1"/>
</dbReference>
<dbReference type="GO" id="GO:0009007">
    <property type="term" value="F:site-specific DNA-methyltransferase (adenine-specific) activity"/>
    <property type="evidence" value="ECO:0007669"/>
    <property type="project" value="UniProtKB-EC"/>
</dbReference>
<dbReference type="SUPFAM" id="SSF53335">
    <property type="entry name" value="S-adenosyl-L-methionine-dependent methyltransferases"/>
    <property type="match status" value="1"/>
</dbReference>
<dbReference type="EC" id="2.1.1.72" evidence="2"/>
<dbReference type="InterPro" id="IPR050953">
    <property type="entry name" value="N4_N6_ade-DNA_methylase"/>
</dbReference>